<protein>
    <submittedName>
        <fullName evidence="1">Uncharacterized protein</fullName>
    </submittedName>
</protein>
<dbReference type="Proteomes" id="UP000187280">
    <property type="component" value="Unassembled WGS sequence"/>
</dbReference>
<dbReference type="STRING" id="71657.SAMN02982996_00809"/>
<name>A0A1H3XX69_9GAMM</name>
<gene>
    <name evidence="1" type="ORF">SAMN02982996_00809</name>
</gene>
<accession>A0A1H3XX69</accession>
<reference evidence="1 2" key="1">
    <citation type="submission" date="2016-10" db="EMBL/GenBank/DDBJ databases">
        <authorList>
            <person name="de Groot N.N."/>
        </authorList>
    </citation>
    <scope>NUCLEOTIDE SEQUENCE [LARGE SCALE GENOMIC DNA]</scope>
    <source>
        <strain evidence="1 2">ATCC 29281</strain>
    </source>
</reference>
<dbReference type="EMBL" id="FNQS01000002">
    <property type="protein sequence ID" value="SEA04065.1"/>
    <property type="molecule type" value="Genomic_DNA"/>
</dbReference>
<evidence type="ECO:0000313" key="1">
    <source>
        <dbReference type="EMBL" id="SEA04065.1"/>
    </source>
</evidence>
<evidence type="ECO:0000313" key="2">
    <source>
        <dbReference type="Proteomes" id="UP000187280"/>
    </source>
</evidence>
<dbReference type="AlphaFoldDB" id="A0A1H3XX69"/>
<proteinExistence type="predicted"/>
<sequence>MIGGCDRGNVFGHCLYACEKAVITQTQQISHHACLPLDIVPSTHCNASGAN</sequence>
<keyword evidence="2" id="KW-1185">Reference proteome</keyword>
<organism evidence="1 2">
    <name type="scientific">Lonsdalea quercina</name>
    <dbReference type="NCBI Taxonomy" id="71657"/>
    <lineage>
        <taxon>Bacteria</taxon>
        <taxon>Pseudomonadati</taxon>
        <taxon>Pseudomonadota</taxon>
        <taxon>Gammaproteobacteria</taxon>
        <taxon>Enterobacterales</taxon>
        <taxon>Pectobacteriaceae</taxon>
        <taxon>Lonsdalea</taxon>
    </lineage>
</organism>